<reference evidence="2" key="1">
    <citation type="journal article" date="2021" name="Science">
        <title>Hunting the eagle killer: A cyanobacterial neurotoxin causes vacuolar myelinopathy.</title>
        <authorList>
            <person name="Breinlinger S."/>
            <person name="Phillips T.J."/>
            <person name="Haram B.N."/>
            <person name="Mares J."/>
            <person name="Martinez Yerena J.A."/>
            <person name="Hrouzek P."/>
            <person name="Sobotka R."/>
            <person name="Henderson W.M."/>
            <person name="Schmieder P."/>
            <person name="Williams S.M."/>
            <person name="Lauderdale J.D."/>
            <person name="Wilde H.D."/>
            <person name="Gerrin W."/>
            <person name="Kust A."/>
            <person name="Washington J.W."/>
            <person name="Wagner C."/>
            <person name="Geier B."/>
            <person name="Liebeke M."/>
            <person name="Enke H."/>
            <person name="Niedermeyer T.H.J."/>
            <person name="Wilde S.B."/>
        </authorList>
    </citation>
    <scope>NUCLEOTIDE SEQUENCE [LARGE SCALE GENOMIC DNA]</scope>
    <source>
        <strain evidence="2">Thurmond2011</strain>
    </source>
</reference>
<comment type="caution">
    <text evidence="1">The sequence shown here is derived from an EMBL/GenBank/DDBJ whole genome shotgun (WGS) entry which is preliminary data.</text>
</comment>
<name>A0AAP5IFP7_9CYAN</name>
<proteinExistence type="predicted"/>
<protein>
    <submittedName>
        <fullName evidence="1">Uncharacterized protein</fullName>
    </submittedName>
</protein>
<keyword evidence="2" id="KW-1185">Reference proteome</keyword>
<dbReference type="AlphaFoldDB" id="A0AAP5IFP7"/>
<evidence type="ECO:0000313" key="2">
    <source>
        <dbReference type="Proteomes" id="UP000667802"/>
    </source>
</evidence>
<organism evidence="1 2">
    <name type="scientific">Aetokthonos hydrillicola Thurmond2011</name>
    <dbReference type="NCBI Taxonomy" id="2712845"/>
    <lineage>
        <taxon>Bacteria</taxon>
        <taxon>Bacillati</taxon>
        <taxon>Cyanobacteriota</taxon>
        <taxon>Cyanophyceae</taxon>
        <taxon>Nostocales</taxon>
        <taxon>Hapalosiphonaceae</taxon>
        <taxon>Aetokthonos</taxon>
    </lineage>
</organism>
<dbReference type="EMBL" id="JAALHA020000034">
    <property type="protein sequence ID" value="MDR9900404.1"/>
    <property type="molecule type" value="Genomic_DNA"/>
</dbReference>
<gene>
    <name evidence="1" type="ORF">G7B40_038535</name>
</gene>
<sequence>MQKTFEEKQSGVLIAPQRLCILLGAKTLKALITPGASSRQSRPTHWLP</sequence>
<accession>A0AAP5IFP7</accession>
<dbReference type="Proteomes" id="UP000667802">
    <property type="component" value="Unassembled WGS sequence"/>
</dbReference>
<evidence type="ECO:0000313" key="1">
    <source>
        <dbReference type="EMBL" id="MDR9900404.1"/>
    </source>
</evidence>